<organism evidence="2 3">
    <name type="scientific">Protopolystoma xenopodis</name>
    <dbReference type="NCBI Taxonomy" id="117903"/>
    <lineage>
        <taxon>Eukaryota</taxon>
        <taxon>Metazoa</taxon>
        <taxon>Spiralia</taxon>
        <taxon>Lophotrochozoa</taxon>
        <taxon>Platyhelminthes</taxon>
        <taxon>Monogenea</taxon>
        <taxon>Polyopisthocotylea</taxon>
        <taxon>Polystomatidea</taxon>
        <taxon>Polystomatidae</taxon>
        <taxon>Protopolystoma</taxon>
    </lineage>
</organism>
<feature type="region of interest" description="Disordered" evidence="1">
    <location>
        <begin position="1"/>
        <end position="28"/>
    </location>
</feature>
<protein>
    <submittedName>
        <fullName evidence="2">Uncharacterized protein</fullName>
    </submittedName>
</protein>
<sequence length="95" mass="10301">MLHASTTERGRENGRENRTVLSDNSATTSAAADGVIAVAVVVAVCAGFSDMHNCAPLLLQTCTLPLPWEPINQAPCLRRELRKQHSEEEMSPAKE</sequence>
<accession>A0A448XHG1</accession>
<dbReference type="EMBL" id="CAAALY010253313">
    <property type="protein sequence ID" value="VEL36836.1"/>
    <property type="molecule type" value="Genomic_DNA"/>
</dbReference>
<evidence type="ECO:0000313" key="3">
    <source>
        <dbReference type="Proteomes" id="UP000784294"/>
    </source>
</evidence>
<name>A0A448XHG1_9PLAT</name>
<evidence type="ECO:0000313" key="2">
    <source>
        <dbReference type="EMBL" id="VEL36836.1"/>
    </source>
</evidence>
<keyword evidence="3" id="KW-1185">Reference proteome</keyword>
<evidence type="ECO:0000256" key="1">
    <source>
        <dbReference type="SAM" id="MobiDB-lite"/>
    </source>
</evidence>
<gene>
    <name evidence="2" type="ORF">PXEA_LOCUS30276</name>
</gene>
<reference evidence="2" key="1">
    <citation type="submission" date="2018-11" db="EMBL/GenBank/DDBJ databases">
        <authorList>
            <consortium name="Pathogen Informatics"/>
        </authorList>
    </citation>
    <scope>NUCLEOTIDE SEQUENCE</scope>
</reference>
<proteinExistence type="predicted"/>
<dbReference type="Proteomes" id="UP000784294">
    <property type="component" value="Unassembled WGS sequence"/>
</dbReference>
<dbReference type="AlphaFoldDB" id="A0A448XHG1"/>
<comment type="caution">
    <text evidence="2">The sequence shown here is derived from an EMBL/GenBank/DDBJ whole genome shotgun (WGS) entry which is preliminary data.</text>
</comment>
<feature type="compositionally biased region" description="Basic and acidic residues" evidence="1">
    <location>
        <begin position="1"/>
        <end position="18"/>
    </location>
</feature>